<dbReference type="InterPro" id="IPR036045">
    <property type="entry name" value="Sec1-like_sf"/>
</dbReference>
<feature type="compositionally biased region" description="Low complexity" evidence="2">
    <location>
        <begin position="308"/>
        <end position="322"/>
    </location>
</feature>
<accession>A0A1E7ELX1</accession>
<dbReference type="EMBL" id="KV784394">
    <property type="protein sequence ID" value="OEU06920.1"/>
    <property type="molecule type" value="Genomic_DNA"/>
</dbReference>
<keyword evidence="4" id="KW-1185">Reference proteome</keyword>
<dbReference type="Gene3D" id="1.25.40.850">
    <property type="match status" value="1"/>
</dbReference>
<evidence type="ECO:0000256" key="1">
    <source>
        <dbReference type="ARBA" id="ARBA00009884"/>
    </source>
</evidence>
<dbReference type="OrthoDB" id="10262287at2759"/>
<dbReference type="Proteomes" id="UP000095751">
    <property type="component" value="Unassembled WGS sequence"/>
</dbReference>
<dbReference type="InParanoid" id="A0A1E7ELX1"/>
<proteinExistence type="inferred from homology"/>
<sequence length="379" mass="42135">MMLIDRRLDMVTPMVTPLTYEGLLDELVGIDCGFINNKSKTAPVAVNLVSLGVHAGNDTLYAEVRDQHVEKFGSFLQNQALVLKESHTNFTSKDTKKNLNEIHQFVKQIPIFTQSLRSLTNHIHLAELIKATTEDSSFRDQWNTERAMIEGESCYDILEECIFTNYPPYKLLRLLCLQSLCSGGIKSNRYDQFKQSIVQVYGYEFLPILHNIEKMGFIKRIENRGGGVFANLADGAGASSGGRSLFQSIKRNLILIHAEVNTTEPDDISYVSSGYAPLTVRLIQSAMQGWIGSGSGSSSSSYGKRKSITTTTTTTSGSSKNSGTKKKKKPTLIVVYLGGITYMEIASLRFLSKRDSFPYHIIVITTKVLNGTKLIQSME</sequence>
<dbReference type="InterPro" id="IPR027482">
    <property type="entry name" value="Sec1-like_dom2"/>
</dbReference>
<dbReference type="InterPro" id="IPR001619">
    <property type="entry name" value="Sec1-like"/>
</dbReference>
<dbReference type="SUPFAM" id="SSF56815">
    <property type="entry name" value="Sec1/munc18-like (SM) proteins"/>
    <property type="match status" value="1"/>
</dbReference>
<dbReference type="GO" id="GO:0016192">
    <property type="term" value="P:vesicle-mediated transport"/>
    <property type="evidence" value="ECO:0007669"/>
    <property type="project" value="InterPro"/>
</dbReference>
<dbReference type="AlphaFoldDB" id="A0A1E7ELX1"/>
<evidence type="ECO:0000256" key="2">
    <source>
        <dbReference type="SAM" id="MobiDB-lite"/>
    </source>
</evidence>
<reference evidence="3 4" key="1">
    <citation type="submission" date="2016-09" db="EMBL/GenBank/DDBJ databases">
        <title>Extensive genetic diversity and differential bi-allelic expression allows diatom success in the polar Southern Ocean.</title>
        <authorList>
            <consortium name="DOE Joint Genome Institute"/>
            <person name="Mock T."/>
            <person name="Otillar R.P."/>
            <person name="Strauss J."/>
            <person name="Dupont C."/>
            <person name="Frickenhaus S."/>
            <person name="Maumus F."/>
            <person name="Mcmullan M."/>
            <person name="Sanges R."/>
            <person name="Schmutz J."/>
            <person name="Toseland A."/>
            <person name="Valas R."/>
            <person name="Veluchamy A."/>
            <person name="Ward B.J."/>
            <person name="Allen A."/>
            <person name="Barry K."/>
            <person name="Falciatore A."/>
            <person name="Ferrante M."/>
            <person name="Fortunato A.E."/>
            <person name="Gloeckner G."/>
            <person name="Gruber A."/>
            <person name="Hipkin R."/>
            <person name="Janech M."/>
            <person name="Kroth P."/>
            <person name="Leese F."/>
            <person name="Lindquist E."/>
            <person name="Lyon B.R."/>
            <person name="Martin J."/>
            <person name="Mayer C."/>
            <person name="Parker M."/>
            <person name="Quesneville H."/>
            <person name="Raymond J."/>
            <person name="Uhlig C."/>
            <person name="Valentin K.U."/>
            <person name="Worden A.Z."/>
            <person name="Armbrust E.V."/>
            <person name="Bowler C."/>
            <person name="Green B."/>
            <person name="Moulton V."/>
            <person name="Van Oosterhout C."/>
            <person name="Grigoriev I."/>
        </authorList>
    </citation>
    <scope>NUCLEOTIDE SEQUENCE [LARGE SCALE GENOMIC DNA]</scope>
    <source>
        <strain evidence="3 4">CCMP1102</strain>
    </source>
</reference>
<dbReference type="InterPro" id="IPR043127">
    <property type="entry name" value="Sec-1-like_dom3a"/>
</dbReference>
<comment type="similarity">
    <text evidence="1">Belongs to the STXBP/unc-18/SEC1 family.</text>
</comment>
<organism evidence="3 4">
    <name type="scientific">Fragilariopsis cylindrus CCMP1102</name>
    <dbReference type="NCBI Taxonomy" id="635003"/>
    <lineage>
        <taxon>Eukaryota</taxon>
        <taxon>Sar</taxon>
        <taxon>Stramenopiles</taxon>
        <taxon>Ochrophyta</taxon>
        <taxon>Bacillariophyta</taxon>
        <taxon>Bacillariophyceae</taxon>
        <taxon>Bacillariophycidae</taxon>
        <taxon>Bacillariales</taxon>
        <taxon>Bacillariaceae</taxon>
        <taxon>Fragilariopsis</taxon>
    </lineage>
</organism>
<gene>
    <name evidence="3" type="ORF">FRACYDRAFT_198915</name>
</gene>
<name>A0A1E7ELX1_9STRA</name>
<evidence type="ECO:0000313" key="3">
    <source>
        <dbReference type="EMBL" id="OEU06920.1"/>
    </source>
</evidence>
<dbReference type="Gene3D" id="3.90.830.10">
    <property type="entry name" value="Syntaxin Binding Protein 1, Chain A, domain 2"/>
    <property type="match status" value="1"/>
</dbReference>
<dbReference type="KEGG" id="fcy:FRACYDRAFT_198915"/>
<dbReference type="PANTHER" id="PTHR11679">
    <property type="entry name" value="VESICLE PROTEIN SORTING-ASSOCIATED"/>
    <property type="match status" value="1"/>
</dbReference>
<evidence type="ECO:0000313" key="4">
    <source>
        <dbReference type="Proteomes" id="UP000095751"/>
    </source>
</evidence>
<dbReference type="Gene3D" id="3.40.50.1910">
    <property type="match status" value="1"/>
</dbReference>
<feature type="region of interest" description="Disordered" evidence="2">
    <location>
        <begin position="294"/>
        <end position="325"/>
    </location>
</feature>
<dbReference type="InterPro" id="IPR043155">
    <property type="entry name" value="VPS33_dom3b"/>
</dbReference>
<protein>
    <submittedName>
        <fullName evidence="3">Sec1-like protein</fullName>
    </submittedName>
</protein>
<dbReference type="Pfam" id="PF00995">
    <property type="entry name" value="Sec1"/>
    <property type="match status" value="1"/>
</dbReference>